<proteinExistence type="predicted"/>
<evidence type="ECO:0000259" key="1">
    <source>
        <dbReference type="Pfam" id="PF12802"/>
    </source>
</evidence>
<gene>
    <name evidence="2" type="ORF">RGQ15_10630</name>
</gene>
<evidence type="ECO:0000313" key="3">
    <source>
        <dbReference type="Proteomes" id="UP001269144"/>
    </source>
</evidence>
<dbReference type="Gene3D" id="1.10.10.10">
    <property type="entry name" value="Winged helix-like DNA-binding domain superfamily/Winged helix DNA-binding domain"/>
    <property type="match status" value="1"/>
</dbReference>
<dbReference type="SUPFAM" id="SSF46785">
    <property type="entry name" value="Winged helix' DNA-binding domain"/>
    <property type="match status" value="1"/>
</dbReference>
<dbReference type="InterPro" id="IPR036388">
    <property type="entry name" value="WH-like_DNA-bd_sf"/>
</dbReference>
<protein>
    <submittedName>
        <fullName evidence="2">Helix-turn-helix domain-containing protein</fullName>
    </submittedName>
</protein>
<organism evidence="2 3">
    <name type="scientific">Paracoccus aurantius</name>
    <dbReference type="NCBI Taxonomy" id="3073814"/>
    <lineage>
        <taxon>Bacteria</taxon>
        <taxon>Pseudomonadati</taxon>
        <taxon>Pseudomonadota</taxon>
        <taxon>Alphaproteobacteria</taxon>
        <taxon>Rhodobacterales</taxon>
        <taxon>Paracoccaceae</taxon>
        <taxon>Paracoccus</taxon>
    </lineage>
</organism>
<feature type="domain" description="HTH marR-type" evidence="1">
    <location>
        <begin position="52"/>
        <end position="108"/>
    </location>
</feature>
<dbReference type="EMBL" id="JAVQLW010000001">
    <property type="protein sequence ID" value="MDS9468020.1"/>
    <property type="molecule type" value="Genomic_DNA"/>
</dbReference>
<dbReference type="InterPro" id="IPR000835">
    <property type="entry name" value="HTH_MarR-typ"/>
</dbReference>
<comment type="caution">
    <text evidence="2">The sequence shown here is derived from an EMBL/GenBank/DDBJ whole genome shotgun (WGS) entry which is preliminary data.</text>
</comment>
<keyword evidence="3" id="KW-1185">Reference proteome</keyword>
<evidence type="ECO:0000313" key="2">
    <source>
        <dbReference type="EMBL" id="MDS9468020.1"/>
    </source>
</evidence>
<dbReference type="Proteomes" id="UP001269144">
    <property type="component" value="Unassembled WGS sequence"/>
</dbReference>
<sequence length="169" mass="18268">MKAEVVDKTDAEIAPETKVVVKTKDDIKELFTAVARLTGSFEEMFNDVGPVLTLGQWAVLDLLVSGGEHRPFELGKKLSISRQLAWRTVKKLENLDLVEVGGIEENARAVNISAKQGAFDLISKRDAIFEKVAAAMNEKRPASSVAPAMRTLSAITAILQASKSDAGES</sequence>
<accession>A0ABU2HU17</accession>
<dbReference type="Pfam" id="PF12802">
    <property type="entry name" value="MarR_2"/>
    <property type="match status" value="1"/>
</dbReference>
<dbReference type="RefSeq" id="WP_311160191.1">
    <property type="nucleotide sequence ID" value="NZ_JAVQLW010000001.1"/>
</dbReference>
<dbReference type="InterPro" id="IPR036390">
    <property type="entry name" value="WH_DNA-bd_sf"/>
</dbReference>
<reference evidence="3" key="1">
    <citation type="submission" date="2023-07" db="EMBL/GenBank/DDBJ databases">
        <title>Paracoccus sp. MBLB3053 whole genome sequence.</title>
        <authorList>
            <person name="Hwang C.Y."/>
            <person name="Cho E.-S."/>
            <person name="Seo M.-J."/>
        </authorList>
    </citation>
    <scope>NUCLEOTIDE SEQUENCE [LARGE SCALE GENOMIC DNA]</scope>
    <source>
        <strain evidence="3">MBLB3053</strain>
    </source>
</reference>
<name>A0ABU2HU17_9RHOB</name>